<dbReference type="EMBL" id="CP113524">
    <property type="protein sequence ID" value="WAJ22085.1"/>
    <property type="molecule type" value="Genomic_DNA"/>
</dbReference>
<dbReference type="InterPro" id="IPR021223">
    <property type="entry name" value="AbiGi"/>
</dbReference>
<dbReference type="Proteomes" id="UP001163115">
    <property type="component" value="Chromosome"/>
</dbReference>
<organism evidence="1 2">
    <name type="scientific">Lacrimispora xylanolytica</name>
    <dbReference type="NCBI Taxonomy" id="29375"/>
    <lineage>
        <taxon>Bacteria</taxon>
        <taxon>Bacillati</taxon>
        <taxon>Bacillota</taxon>
        <taxon>Clostridia</taxon>
        <taxon>Lachnospirales</taxon>
        <taxon>Lachnospiraceae</taxon>
        <taxon>Lacrimispora</taxon>
    </lineage>
</organism>
<evidence type="ECO:0000313" key="1">
    <source>
        <dbReference type="EMBL" id="WAJ22085.1"/>
    </source>
</evidence>
<gene>
    <name evidence="1" type="ORF">OW255_10870</name>
</gene>
<protein>
    <submittedName>
        <fullName evidence="1">Abortive infection system antitoxin AbiGi family protein</fullName>
    </submittedName>
</protein>
<accession>A0ABY7A5Z3</accession>
<reference evidence="1" key="1">
    <citation type="submission" date="2022-11" db="EMBL/GenBank/DDBJ databases">
        <title>Lacrimispora xylanolytica sy1, complete genome.</title>
        <authorList>
            <person name="Choi S."/>
        </authorList>
    </citation>
    <scope>NUCLEOTIDE SEQUENCE</scope>
    <source>
        <strain evidence="1">Sy1</strain>
    </source>
</reference>
<evidence type="ECO:0000313" key="2">
    <source>
        <dbReference type="Proteomes" id="UP001163115"/>
    </source>
</evidence>
<sequence>MSESKSKDILSFDGARKNEENYIPPKQSANTLFRFFKEPEYLFDSLEKESMIPRYYPETVNYLDIDMLHVAYPMICFCDINLHKIDDHMFFYGGYGLAFSKKWGIQKGIQPIQYINPHSILHSDFSNAFKSAIKCETEDFAQNYLLTQMFYFKPIEGTMERDGTEKPKNFTDECEWRFIPNVTVEELPQAVLETEIFSLPTLNKAISVKKSCWLEFDLEDIKYIIIQTNEDFVKLIELIETKLMNSEKKSRLISKILVWENAKGDF</sequence>
<name>A0ABY7A5Z3_9FIRM</name>
<dbReference type="RefSeq" id="WP_268114112.1">
    <property type="nucleotide sequence ID" value="NZ_CP113524.1"/>
</dbReference>
<proteinExistence type="predicted"/>
<dbReference type="Pfam" id="PF10899">
    <property type="entry name" value="AbiGi"/>
    <property type="match status" value="1"/>
</dbReference>
<keyword evidence="2" id="KW-1185">Reference proteome</keyword>